<sequence>MKPPSHRLTCNAGKTPRILAAALASAIISVPLYAQGTGLQTGADSASTGNRASEENRVAPSGQAVAEFTALEQAAGQAPGKPILPSLPGLFAKALKHDAKLAEQRYSLEATREEKPIARSQLLPQLSASGGYLWQDTTNVQTERDDDPRTTSRPGEYTEDYWRVQLSQPLFSLERWRKLDVADAQIDAAELKLAAAERDLALSVSEAYVQAYLASQRLGLLDSQQESLKLQQRQASRAYELGVGNRVDLLESRSRLDQAIADTVEAQNELDNALSELERLTGVRPQMRRLALGALDEVVLKRQWGKPGDWLSRTANNLDVVRAQKEQQVTEADTTTRRAGYYPEMNLNLSYSDRDSEDELRTSEDYTAQVEVSVPLYQGGRTNARVRQGEKRIRAGQAAVDNQRNLAAQQVRKSLRSLNGGIRRLDALQKAINSSQLFLDAAQRGEQLGLRDLVDVLDARASLYDQRIKYVNTLGDYVLQRLKLQSAVGDLSSEDMTDVMALLFSMTRTADAPENTAQPRPASAG</sequence>
<evidence type="ECO:0000256" key="4">
    <source>
        <dbReference type="ARBA" id="ARBA00022452"/>
    </source>
</evidence>
<keyword evidence="8" id="KW-0175">Coiled coil</keyword>
<dbReference type="PANTHER" id="PTHR30026">
    <property type="entry name" value="OUTER MEMBRANE PROTEIN TOLC"/>
    <property type="match status" value="1"/>
</dbReference>
<accession>A0ABP7LAL1</accession>
<evidence type="ECO:0000256" key="10">
    <source>
        <dbReference type="SAM" id="SignalP"/>
    </source>
</evidence>
<evidence type="ECO:0000256" key="5">
    <source>
        <dbReference type="ARBA" id="ARBA00022692"/>
    </source>
</evidence>
<dbReference type="InterPro" id="IPR051906">
    <property type="entry name" value="TolC-like"/>
</dbReference>
<keyword evidence="6" id="KW-0472">Membrane</keyword>
<evidence type="ECO:0000313" key="11">
    <source>
        <dbReference type="EMBL" id="GAA3896975.1"/>
    </source>
</evidence>
<dbReference type="SUPFAM" id="SSF56954">
    <property type="entry name" value="Outer membrane efflux proteins (OEP)"/>
    <property type="match status" value="1"/>
</dbReference>
<keyword evidence="10" id="KW-0732">Signal</keyword>
<evidence type="ECO:0000256" key="6">
    <source>
        <dbReference type="ARBA" id="ARBA00023136"/>
    </source>
</evidence>
<keyword evidence="4" id="KW-1134">Transmembrane beta strand</keyword>
<proteinExistence type="inferred from homology"/>
<dbReference type="Proteomes" id="UP001500133">
    <property type="component" value="Unassembled WGS sequence"/>
</dbReference>
<dbReference type="RefSeq" id="WP_344701929.1">
    <property type="nucleotide sequence ID" value="NZ_BAAAZT010000019.1"/>
</dbReference>
<reference evidence="12" key="1">
    <citation type="journal article" date="2019" name="Int. J. Syst. Evol. Microbiol.">
        <title>The Global Catalogue of Microorganisms (GCM) 10K type strain sequencing project: providing services to taxonomists for standard genome sequencing and annotation.</title>
        <authorList>
            <consortium name="The Broad Institute Genomics Platform"/>
            <consortium name="The Broad Institute Genome Sequencing Center for Infectious Disease"/>
            <person name="Wu L."/>
            <person name="Ma J."/>
        </authorList>
    </citation>
    <scope>NUCLEOTIDE SEQUENCE [LARGE SCALE GENOMIC DNA]</scope>
    <source>
        <strain evidence="12">JCM 16914</strain>
    </source>
</reference>
<organism evidence="11 12">
    <name type="scientific">Halomonas cibimaris</name>
    <dbReference type="NCBI Taxonomy" id="657012"/>
    <lineage>
        <taxon>Bacteria</taxon>
        <taxon>Pseudomonadati</taxon>
        <taxon>Pseudomonadota</taxon>
        <taxon>Gammaproteobacteria</taxon>
        <taxon>Oceanospirillales</taxon>
        <taxon>Halomonadaceae</taxon>
        <taxon>Halomonas</taxon>
    </lineage>
</organism>
<evidence type="ECO:0000256" key="2">
    <source>
        <dbReference type="ARBA" id="ARBA00007613"/>
    </source>
</evidence>
<feature type="signal peptide" evidence="10">
    <location>
        <begin position="1"/>
        <end position="34"/>
    </location>
</feature>
<evidence type="ECO:0000256" key="9">
    <source>
        <dbReference type="SAM" id="MobiDB-lite"/>
    </source>
</evidence>
<dbReference type="Pfam" id="PF02321">
    <property type="entry name" value="OEP"/>
    <property type="match status" value="2"/>
</dbReference>
<evidence type="ECO:0000256" key="7">
    <source>
        <dbReference type="ARBA" id="ARBA00023237"/>
    </source>
</evidence>
<dbReference type="PANTHER" id="PTHR30026:SF20">
    <property type="entry name" value="OUTER MEMBRANE PROTEIN TOLC"/>
    <property type="match status" value="1"/>
</dbReference>
<feature type="coiled-coil region" evidence="8">
    <location>
        <begin position="256"/>
        <end position="283"/>
    </location>
</feature>
<comment type="caution">
    <text evidence="11">The sequence shown here is derived from an EMBL/GenBank/DDBJ whole genome shotgun (WGS) entry which is preliminary data.</text>
</comment>
<evidence type="ECO:0000256" key="3">
    <source>
        <dbReference type="ARBA" id="ARBA00022448"/>
    </source>
</evidence>
<keyword evidence="3" id="KW-0813">Transport</keyword>
<dbReference type="Gene3D" id="1.20.1600.10">
    <property type="entry name" value="Outer membrane efflux proteins (OEP)"/>
    <property type="match status" value="1"/>
</dbReference>
<evidence type="ECO:0000256" key="1">
    <source>
        <dbReference type="ARBA" id="ARBA00004442"/>
    </source>
</evidence>
<keyword evidence="7" id="KW-0998">Cell outer membrane</keyword>
<feature type="chain" id="PRO_5046611254" evidence="10">
    <location>
        <begin position="35"/>
        <end position="525"/>
    </location>
</feature>
<keyword evidence="5" id="KW-0812">Transmembrane</keyword>
<comment type="similarity">
    <text evidence="2">Belongs to the outer membrane factor (OMF) (TC 1.B.17) family.</text>
</comment>
<evidence type="ECO:0000256" key="8">
    <source>
        <dbReference type="SAM" id="Coils"/>
    </source>
</evidence>
<dbReference type="EMBL" id="BAAAZT010000019">
    <property type="protein sequence ID" value="GAA3896975.1"/>
    <property type="molecule type" value="Genomic_DNA"/>
</dbReference>
<keyword evidence="12" id="KW-1185">Reference proteome</keyword>
<gene>
    <name evidence="11" type="primary">tolC</name>
    <name evidence="11" type="ORF">GCM10022228_04710</name>
</gene>
<name>A0ABP7LAL1_9GAMM</name>
<feature type="coiled-coil region" evidence="8">
    <location>
        <begin position="179"/>
        <end position="206"/>
    </location>
</feature>
<dbReference type="InterPro" id="IPR010130">
    <property type="entry name" value="T1SS_OMP_TolC"/>
</dbReference>
<evidence type="ECO:0000313" key="12">
    <source>
        <dbReference type="Proteomes" id="UP001500133"/>
    </source>
</evidence>
<feature type="region of interest" description="Disordered" evidence="9">
    <location>
        <begin position="137"/>
        <end position="156"/>
    </location>
</feature>
<dbReference type="NCBIfam" id="TIGR01844">
    <property type="entry name" value="type_I_sec_TolC"/>
    <property type="match status" value="1"/>
</dbReference>
<dbReference type="InterPro" id="IPR003423">
    <property type="entry name" value="OMP_efflux"/>
</dbReference>
<protein>
    <submittedName>
        <fullName evidence="11">Outer membrane channel protein TolC</fullName>
    </submittedName>
</protein>
<comment type="subcellular location">
    <subcellularLocation>
        <location evidence="1">Cell outer membrane</location>
    </subcellularLocation>
</comment>